<dbReference type="Proteomes" id="UP000326759">
    <property type="component" value="Unassembled WGS sequence"/>
</dbReference>
<keyword evidence="4" id="KW-0547">Nucleotide-binding</keyword>
<dbReference type="InterPro" id="IPR011009">
    <property type="entry name" value="Kinase-like_dom_sf"/>
</dbReference>
<dbReference type="SMART" id="SM00220">
    <property type="entry name" value="S_TKc"/>
    <property type="match status" value="1"/>
</dbReference>
<comment type="similarity">
    <text evidence="1">Belongs to the protein kinase superfamily. STE Ser/Thr protein kinase family. STE20 subfamily.</text>
</comment>
<dbReference type="InterPro" id="IPR000719">
    <property type="entry name" value="Prot_kinase_dom"/>
</dbReference>
<evidence type="ECO:0000256" key="4">
    <source>
        <dbReference type="ARBA" id="ARBA00022741"/>
    </source>
</evidence>
<organism evidence="10 11">
    <name type="scientific">Armadillidium nasatum</name>
    <dbReference type="NCBI Taxonomy" id="96803"/>
    <lineage>
        <taxon>Eukaryota</taxon>
        <taxon>Metazoa</taxon>
        <taxon>Ecdysozoa</taxon>
        <taxon>Arthropoda</taxon>
        <taxon>Crustacea</taxon>
        <taxon>Multicrustacea</taxon>
        <taxon>Malacostraca</taxon>
        <taxon>Eumalacostraca</taxon>
        <taxon>Peracarida</taxon>
        <taxon>Isopoda</taxon>
        <taxon>Oniscidea</taxon>
        <taxon>Crinocheta</taxon>
        <taxon>Armadillidiidae</taxon>
        <taxon>Armadillidium</taxon>
    </lineage>
</organism>
<protein>
    <submittedName>
        <fullName evidence="10">Lymphokine-activated killer T-cell-originated protein kinase</fullName>
    </submittedName>
</protein>
<evidence type="ECO:0000313" key="11">
    <source>
        <dbReference type="Proteomes" id="UP000326759"/>
    </source>
</evidence>
<evidence type="ECO:0000256" key="3">
    <source>
        <dbReference type="ARBA" id="ARBA00022679"/>
    </source>
</evidence>
<dbReference type="PROSITE" id="PS50011">
    <property type="entry name" value="PROTEIN_KINASE_DOM"/>
    <property type="match status" value="1"/>
</dbReference>
<comment type="catalytic activity">
    <reaction evidence="8">
        <text>L-seryl-[protein] + ATP = O-phospho-L-seryl-[protein] + ADP + H(+)</text>
        <dbReference type="Rhea" id="RHEA:17989"/>
        <dbReference type="Rhea" id="RHEA-COMP:9863"/>
        <dbReference type="Rhea" id="RHEA-COMP:11604"/>
        <dbReference type="ChEBI" id="CHEBI:15378"/>
        <dbReference type="ChEBI" id="CHEBI:29999"/>
        <dbReference type="ChEBI" id="CHEBI:30616"/>
        <dbReference type="ChEBI" id="CHEBI:83421"/>
        <dbReference type="ChEBI" id="CHEBI:456216"/>
        <dbReference type="EC" id="2.7.11.1"/>
    </reaction>
</comment>
<dbReference type="InterPro" id="IPR050629">
    <property type="entry name" value="STE20/SPS1-PAK"/>
</dbReference>
<evidence type="ECO:0000256" key="1">
    <source>
        <dbReference type="ARBA" id="ARBA00008874"/>
    </source>
</evidence>
<name>A0A5N5TJ54_9CRUS</name>
<comment type="caution">
    <text evidence="10">The sequence shown here is derived from an EMBL/GenBank/DDBJ whole genome shotgun (WGS) entry which is preliminary data.</text>
</comment>
<proteinExistence type="inferred from homology"/>
<dbReference type="PANTHER" id="PTHR48012">
    <property type="entry name" value="STERILE20-LIKE KINASE, ISOFORM B-RELATED"/>
    <property type="match status" value="1"/>
</dbReference>
<dbReference type="InterPro" id="IPR008271">
    <property type="entry name" value="Ser/Thr_kinase_AS"/>
</dbReference>
<dbReference type="EMBL" id="SEYY01001110">
    <property type="protein sequence ID" value="KAB7505785.1"/>
    <property type="molecule type" value="Genomic_DNA"/>
</dbReference>
<accession>A0A5N5TJ54</accession>
<evidence type="ECO:0000313" key="10">
    <source>
        <dbReference type="EMBL" id="KAB7505785.1"/>
    </source>
</evidence>
<dbReference type="Gene3D" id="1.10.510.10">
    <property type="entry name" value="Transferase(Phosphotransferase) domain 1"/>
    <property type="match status" value="1"/>
</dbReference>
<dbReference type="PANTHER" id="PTHR48012:SF10">
    <property type="entry name" value="FI20177P1"/>
    <property type="match status" value="1"/>
</dbReference>
<evidence type="ECO:0000256" key="5">
    <source>
        <dbReference type="ARBA" id="ARBA00022777"/>
    </source>
</evidence>
<evidence type="ECO:0000256" key="2">
    <source>
        <dbReference type="ARBA" id="ARBA00022527"/>
    </source>
</evidence>
<evidence type="ECO:0000256" key="7">
    <source>
        <dbReference type="ARBA" id="ARBA00047899"/>
    </source>
</evidence>
<gene>
    <name evidence="10" type="primary">PBK</name>
    <name evidence="10" type="ORF">Anas_02189</name>
</gene>
<keyword evidence="3" id="KW-0808">Transferase</keyword>
<evidence type="ECO:0000256" key="8">
    <source>
        <dbReference type="ARBA" id="ARBA00048679"/>
    </source>
</evidence>
<keyword evidence="11" id="KW-1185">Reference proteome</keyword>
<dbReference type="SUPFAM" id="SSF56112">
    <property type="entry name" value="Protein kinase-like (PK-like)"/>
    <property type="match status" value="1"/>
</dbReference>
<dbReference type="GO" id="GO:0005524">
    <property type="term" value="F:ATP binding"/>
    <property type="evidence" value="ECO:0007669"/>
    <property type="project" value="UniProtKB-KW"/>
</dbReference>
<dbReference type="AlphaFoldDB" id="A0A5N5TJ54"/>
<evidence type="ECO:0000256" key="6">
    <source>
        <dbReference type="ARBA" id="ARBA00022840"/>
    </source>
</evidence>
<comment type="catalytic activity">
    <reaction evidence="7">
        <text>L-threonyl-[protein] + ATP = O-phospho-L-threonyl-[protein] + ADP + H(+)</text>
        <dbReference type="Rhea" id="RHEA:46608"/>
        <dbReference type="Rhea" id="RHEA-COMP:11060"/>
        <dbReference type="Rhea" id="RHEA-COMP:11605"/>
        <dbReference type="ChEBI" id="CHEBI:15378"/>
        <dbReference type="ChEBI" id="CHEBI:30013"/>
        <dbReference type="ChEBI" id="CHEBI:30616"/>
        <dbReference type="ChEBI" id="CHEBI:61977"/>
        <dbReference type="ChEBI" id="CHEBI:456216"/>
        <dbReference type="EC" id="2.7.11.1"/>
    </reaction>
</comment>
<keyword evidence="2" id="KW-0723">Serine/threonine-protein kinase</keyword>
<keyword evidence="5 10" id="KW-0418">Kinase</keyword>
<dbReference type="GO" id="GO:0004674">
    <property type="term" value="F:protein serine/threonine kinase activity"/>
    <property type="evidence" value="ECO:0007669"/>
    <property type="project" value="UniProtKB-KW"/>
</dbReference>
<dbReference type="GO" id="GO:0005737">
    <property type="term" value="C:cytoplasm"/>
    <property type="evidence" value="ECO:0007669"/>
    <property type="project" value="TreeGrafter"/>
</dbReference>
<reference evidence="10 11" key="1">
    <citation type="journal article" date="2019" name="PLoS Biol.">
        <title>Sex chromosomes control vertical transmission of feminizing Wolbachia symbionts in an isopod.</title>
        <authorList>
            <person name="Becking T."/>
            <person name="Chebbi M.A."/>
            <person name="Giraud I."/>
            <person name="Moumen B."/>
            <person name="Laverre T."/>
            <person name="Caubet Y."/>
            <person name="Peccoud J."/>
            <person name="Gilbert C."/>
            <person name="Cordaux R."/>
        </authorList>
    </citation>
    <scope>NUCLEOTIDE SEQUENCE [LARGE SCALE GENOMIC DNA]</scope>
    <source>
        <strain evidence="10">ANa2</strain>
        <tissue evidence="10">Whole body excluding digestive tract and cuticle</tissue>
    </source>
</reference>
<dbReference type="OrthoDB" id="4062651at2759"/>
<dbReference type="Pfam" id="PF00069">
    <property type="entry name" value="Pkinase"/>
    <property type="match status" value="1"/>
</dbReference>
<sequence>MESGQKSLGDLIEERLEQEAGPFSSEDILKVAKALCSALHYLHEEAHLLHGDLKSSNVLVKDNFSAIKICDFGVTLKLNDKLTVDPPDSCYIGTECWSAPEVIMFETITHKTDMFSFGLILWEMIALCPPHHDKLDIDPNLLKDCTEEEIEEMEMEAEKEYEKALGTRPGLPDVALDSSYNKILEIYYLCTEDDPSSRPSAKQILDSYFTEQKSLMKS</sequence>
<feature type="domain" description="Protein kinase" evidence="9">
    <location>
        <begin position="1"/>
        <end position="209"/>
    </location>
</feature>
<dbReference type="PROSITE" id="PS00108">
    <property type="entry name" value="PROTEIN_KINASE_ST"/>
    <property type="match status" value="1"/>
</dbReference>
<evidence type="ECO:0000259" key="9">
    <source>
        <dbReference type="PROSITE" id="PS50011"/>
    </source>
</evidence>
<keyword evidence="6" id="KW-0067">ATP-binding</keyword>